<dbReference type="GO" id="GO:0009099">
    <property type="term" value="P:L-valine biosynthetic process"/>
    <property type="evidence" value="ECO:0007669"/>
    <property type="project" value="TreeGrafter"/>
</dbReference>
<evidence type="ECO:0000256" key="2">
    <source>
        <dbReference type="ARBA" id="ARBA00009320"/>
    </source>
</evidence>
<gene>
    <name evidence="9" type="ORF">PoB_000524600</name>
</gene>
<dbReference type="SUPFAM" id="SSF56752">
    <property type="entry name" value="D-aminoacid aminotransferase-like PLP-dependent enzymes"/>
    <property type="match status" value="1"/>
</dbReference>
<dbReference type="InterPro" id="IPR018300">
    <property type="entry name" value="Aminotrans_IV_CS"/>
</dbReference>
<evidence type="ECO:0000256" key="7">
    <source>
        <dbReference type="RuleBase" id="RU004516"/>
    </source>
</evidence>
<keyword evidence="10" id="KW-1185">Reference proteome</keyword>
<comment type="catalytic activity">
    <reaction evidence="8">
        <text>L-isoleucine + 2-oxoglutarate = (S)-3-methyl-2-oxopentanoate + L-glutamate</text>
        <dbReference type="Rhea" id="RHEA:24801"/>
        <dbReference type="ChEBI" id="CHEBI:16810"/>
        <dbReference type="ChEBI" id="CHEBI:29985"/>
        <dbReference type="ChEBI" id="CHEBI:35146"/>
        <dbReference type="ChEBI" id="CHEBI:58045"/>
        <dbReference type="EC" id="2.6.1.42"/>
    </reaction>
</comment>
<evidence type="ECO:0000313" key="10">
    <source>
        <dbReference type="Proteomes" id="UP000735302"/>
    </source>
</evidence>
<keyword evidence="4 7" id="KW-0663">Pyridoxal phosphate</keyword>
<dbReference type="PANTHER" id="PTHR11825:SF44">
    <property type="entry name" value="BRANCHED-CHAIN-AMINO-ACID AMINOTRANSFERASE"/>
    <property type="match status" value="1"/>
</dbReference>
<dbReference type="PANTHER" id="PTHR11825">
    <property type="entry name" value="SUBGROUP IIII AMINOTRANSFERASE"/>
    <property type="match status" value="1"/>
</dbReference>
<evidence type="ECO:0000256" key="8">
    <source>
        <dbReference type="RuleBase" id="RU004517"/>
    </source>
</evidence>
<keyword evidence="8 9" id="KW-0032">Aminotransferase</keyword>
<dbReference type="GO" id="GO:0009098">
    <property type="term" value="P:L-leucine biosynthetic process"/>
    <property type="evidence" value="ECO:0007669"/>
    <property type="project" value="TreeGrafter"/>
</dbReference>
<proteinExistence type="inferred from homology"/>
<comment type="caution">
    <text evidence="9">The sequence shown here is derived from an EMBL/GenBank/DDBJ whole genome shotgun (WGS) entry which is preliminary data.</text>
</comment>
<sequence length="146" mass="16628">MTEVGAMNLFVYWINENGEEELITPPLDSGLILPGIVRKSLLEIARQWNEFKVSENVITMGKFVKALSDGRVKEVFGSGTAGVVCPVRQILYQDRELTIADHDGLGDLTKRFFDEINDIYYYRKPHPWMDTIDTDVKESVRTVTSN</sequence>
<dbReference type="EMBL" id="BLXT01000597">
    <property type="protein sequence ID" value="GFN78740.1"/>
    <property type="molecule type" value="Genomic_DNA"/>
</dbReference>
<dbReference type="GO" id="GO:0005739">
    <property type="term" value="C:mitochondrion"/>
    <property type="evidence" value="ECO:0007669"/>
    <property type="project" value="TreeGrafter"/>
</dbReference>
<evidence type="ECO:0000256" key="5">
    <source>
        <dbReference type="ARBA" id="ARBA00023304"/>
    </source>
</evidence>
<dbReference type="GO" id="GO:0004084">
    <property type="term" value="F:branched-chain-amino-acid transaminase activity"/>
    <property type="evidence" value="ECO:0007669"/>
    <property type="project" value="UniProtKB-EC"/>
</dbReference>
<dbReference type="PROSITE" id="PS00770">
    <property type="entry name" value="AA_TRANSFER_CLASS_4"/>
    <property type="match status" value="1"/>
</dbReference>
<dbReference type="Proteomes" id="UP000735302">
    <property type="component" value="Unassembled WGS sequence"/>
</dbReference>
<evidence type="ECO:0000256" key="3">
    <source>
        <dbReference type="ARBA" id="ARBA00022605"/>
    </source>
</evidence>
<evidence type="ECO:0000256" key="4">
    <source>
        <dbReference type="ARBA" id="ARBA00022898"/>
    </source>
</evidence>
<evidence type="ECO:0000256" key="1">
    <source>
        <dbReference type="ARBA" id="ARBA00001933"/>
    </source>
</evidence>
<keyword evidence="3 8" id="KW-0028">Amino-acid biosynthesis</keyword>
<comment type="catalytic activity">
    <reaction evidence="8">
        <text>L-leucine + 2-oxoglutarate = 4-methyl-2-oxopentanoate + L-glutamate</text>
        <dbReference type="Rhea" id="RHEA:18321"/>
        <dbReference type="ChEBI" id="CHEBI:16810"/>
        <dbReference type="ChEBI" id="CHEBI:17865"/>
        <dbReference type="ChEBI" id="CHEBI:29985"/>
        <dbReference type="ChEBI" id="CHEBI:57427"/>
        <dbReference type="EC" id="2.6.1.42"/>
    </reaction>
</comment>
<reference evidence="9 10" key="1">
    <citation type="journal article" date="2021" name="Elife">
        <title>Chloroplast acquisition without the gene transfer in kleptoplastic sea slugs, Plakobranchus ocellatus.</title>
        <authorList>
            <person name="Maeda T."/>
            <person name="Takahashi S."/>
            <person name="Yoshida T."/>
            <person name="Shimamura S."/>
            <person name="Takaki Y."/>
            <person name="Nagai Y."/>
            <person name="Toyoda A."/>
            <person name="Suzuki Y."/>
            <person name="Arimoto A."/>
            <person name="Ishii H."/>
            <person name="Satoh N."/>
            <person name="Nishiyama T."/>
            <person name="Hasebe M."/>
            <person name="Maruyama T."/>
            <person name="Minagawa J."/>
            <person name="Obokata J."/>
            <person name="Shigenobu S."/>
        </authorList>
    </citation>
    <scope>NUCLEOTIDE SEQUENCE [LARGE SCALE GENOMIC DNA]</scope>
</reference>
<dbReference type="Pfam" id="PF01063">
    <property type="entry name" value="Aminotran_4"/>
    <property type="match status" value="1"/>
</dbReference>
<dbReference type="EC" id="2.6.1.42" evidence="8"/>
<organism evidence="9 10">
    <name type="scientific">Plakobranchus ocellatus</name>
    <dbReference type="NCBI Taxonomy" id="259542"/>
    <lineage>
        <taxon>Eukaryota</taxon>
        <taxon>Metazoa</taxon>
        <taxon>Spiralia</taxon>
        <taxon>Lophotrochozoa</taxon>
        <taxon>Mollusca</taxon>
        <taxon>Gastropoda</taxon>
        <taxon>Heterobranchia</taxon>
        <taxon>Euthyneura</taxon>
        <taxon>Panpulmonata</taxon>
        <taxon>Sacoglossa</taxon>
        <taxon>Placobranchoidea</taxon>
        <taxon>Plakobranchidae</taxon>
        <taxon>Plakobranchus</taxon>
    </lineage>
</organism>
<comment type="cofactor">
    <cofactor evidence="1 7">
        <name>pyridoxal 5'-phosphate</name>
        <dbReference type="ChEBI" id="CHEBI:597326"/>
    </cofactor>
</comment>
<protein>
    <recommendedName>
        <fullName evidence="8">Branched-chain-amino-acid aminotransferase</fullName>
        <ecNumber evidence="8">2.6.1.42</ecNumber>
    </recommendedName>
</protein>
<dbReference type="InterPro" id="IPR043132">
    <property type="entry name" value="BCAT-like_C"/>
</dbReference>
<evidence type="ECO:0000256" key="6">
    <source>
        <dbReference type="RuleBase" id="RU004106"/>
    </source>
</evidence>
<dbReference type="Gene3D" id="3.20.10.10">
    <property type="entry name" value="D-amino Acid Aminotransferase, subunit A, domain 2"/>
    <property type="match status" value="1"/>
</dbReference>
<dbReference type="AlphaFoldDB" id="A0AAV3XUN4"/>
<dbReference type="InterPro" id="IPR005786">
    <property type="entry name" value="B_amino_transII"/>
</dbReference>
<comment type="similarity">
    <text evidence="2 6">Belongs to the class-IV pyridoxal-phosphate-dependent aminotransferase family.</text>
</comment>
<evidence type="ECO:0000313" key="9">
    <source>
        <dbReference type="EMBL" id="GFN78740.1"/>
    </source>
</evidence>
<comment type="catalytic activity">
    <reaction evidence="8">
        <text>L-valine + 2-oxoglutarate = 3-methyl-2-oxobutanoate + L-glutamate</text>
        <dbReference type="Rhea" id="RHEA:24813"/>
        <dbReference type="ChEBI" id="CHEBI:11851"/>
        <dbReference type="ChEBI" id="CHEBI:16810"/>
        <dbReference type="ChEBI" id="CHEBI:29985"/>
        <dbReference type="ChEBI" id="CHEBI:57762"/>
        <dbReference type="EC" id="2.6.1.42"/>
    </reaction>
</comment>
<dbReference type="InterPro" id="IPR036038">
    <property type="entry name" value="Aminotransferase-like"/>
</dbReference>
<name>A0AAV3XUN4_9GAST</name>
<keyword evidence="8" id="KW-0808">Transferase</keyword>
<keyword evidence="5 8" id="KW-0100">Branched-chain amino acid biosynthesis</keyword>
<accession>A0AAV3XUN4</accession>
<dbReference type="InterPro" id="IPR001544">
    <property type="entry name" value="Aminotrans_IV"/>
</dbReference>